<dbReference type="Proteomes" id="UP001150062">
    <property type="component" value="Unassembled WGS sequence"/>
</dbReference>
<dbReference type="InterPro" id="IPR000210">
    <property type="entry name" value="BTB/POZ_dom"/>
</dbReference>
<name>A0ABQ8XEX1_9EUKA</name>
<feature type="transmembrane region" description="Helical" evidence="2">
    <location>
        <begin position="398"/>
        <end position="418"/>
    </location>
</feature>
<dbReference type="Gene3D" id="3.30.710.10">
    <property type="entry name" value="Potassium Channel Kv1.1, Chain A"/>
    <property type="match status" value="1"/>
</dbReference>
<proteinExistence type="predicted"/>
<keyword evidence="5" id="KW-1185">Reference proteome</keyword>
<gene>
    <name evidence="4" type="ORF">M0813_06123</name>
</gene>
<dbReference type="InterPro" id="IPR052728">
    <property type="entry name" value="O2_lipid_transport_reg"/>
</dbReference>
<evidence type="ECO:0000259" key="3">
    <source>
        <dbReference type="PROSITE" id="PS50097"/>
    </source>
</evidence>
<feature type="compositionally biased region" description="Low complexity" evidence="1">
    <location>
        <begin position="1018"/>
        <end position="1039"/>
    </location>
</feature>
<dbReference type="PANTHER" id="PTHR11161">
    <property type="entry name" value="O-ACYLTRANSFERASE"/>
    <property type="match status" value="1"/>
</dbReference>
<feature type="transmembrane region" description="Helical" evidence="2">
    <location>
        <begin position="583"/>
        <end position="600"/>
    </location>
</feature>
<feature type="compositionally biased region" description="Acidic residues" evidence="1">
    <location>
        <begin position="646"/>
        <end position="659"/>
    </location>
</feature>
<accession>A0ABQ8XEX1</accession>
<reference evidence="4" key="1">
    <citation type="submission" date="2022-08" db="EMBL/GenBank/DDBJ databases">
        <title>Novel sulfate-reducing endosymbionts in the free-living metamonad Anaeramoeba.</title>
        <authorList>
            <person name="Jerlstrom-Hultqvist J."/>
            <person name="Cepicka I."/>
            <person name="Gallot-Lavallee L."/>
            <person name="Salas-Leiva D."/>
            <person name="Curtis B.A."/>
            <person name="Zahonova K."/>
            <person name="Pipaliya S."/>
            <person name="Dacks J."/>
            <person name="Roger A.J."/>
        </authorList>
    </citation>
    <scope>NUCLEOTIDE SEQUENCE</scope>
    <source>
        <strain evidence="4">Schooner1</strain>
    </source>
</reference>
<dbReference type="InterPro" id="IPR002656">
    <property type="entry name" value="Acyl_transf_3_dom"/>
</dbReference>
<feature type="transmembrane region" description="Helical" evidence="2">
    <location>
        <begin position="467"/>
        <end position="485"/>
    </location>
</feature>
<feature type="compositionally biased region" description="Polar residues" evidence="1">
    <location>
        <begin position="1047"/>
        <end position="1057"/>
    </location>
</feature>
<dbReference type="EMBL" id="JAOAOG010000302">
    <property type="protein sequence ID" value="KAJ6231177.1"/>
    <property type="molecule type" value="Genomic_DNA"/>
</dbReference>
<feature type="transmembrane region" description="Helical" evidence="2">
    <location>
        <begin position="289"/>
        <end position="311"/>
    </location>
</feature>
<keyword evidence="2" id="KW-0812">Transmembrane</keyword>
<feature type="region of interest" description="Disordered" evidence="1">
    <location>
        <begin position="642"/>
        <end position="662"/>
    </location>
</feature>
<sequence>MMESWGSETNLLGDWYQCESLKPDKIAHYCLAEADIGTTISLGTCMPYSCSSSDLTILSPKILAVLQHEGSAEFICSDPINKRFGFYFMSTFCCLIGFLVLLGTLLDYYVFNYPKPENEEAQIIDLSQGQKNDFIKISDLKENEQTFFDTTDSENDLNDPRLLNQENVENKQNVHINDIQVKEIDNPLGELFDEGLGELPNTNDPEFKKIFQDSILSYNWAKFLLQFSLIKNVRRLFSQYPSPINAFNSIRTLSMLWIILGHTYSFMLYFPVFNYAYVLEIFQRWSLQIIFAAEFGVDSFFFMSGFLACYSMFKSLQRINKIPVHLAYLHRFLRLAPTLMFCLFINLFLGVHMGAGPIWPPFVNSTRKGCDKYWWTNLLFINNWYPKNFKEECFGHTWYLANDFQFFIIAPVLIWILWKWRKTGISIILSLIGGSILYKILISRHYNLSVDVLDQTDSYWDWIYDKPMSRIDVYLVGILVCLIVWDKNSKNSYFIKKIKVPFTLRHLIFAASLTLIGLTSFGPYGIYKKNPDHWSESLHIFYLSCSRIGFVIGLSGLVVLWINGYYKPLSSLLSAKFWTPLARLTYCAYLMHPTIIFIFLNNQKYPIYLSNIVRRAISQYQYLVSGHPFGMVQIQVMSSENSDSISDSESDTTDSEQEDQWPQKKWTIRQYNFLKNWEKEGLNSTFFNDRLTEEEQLKYKLPNYPNTSFENYCLSTNSSLGKNDIKNSQKRRELLKKWKSLDSDQKKRFTQKFNLDHSTFHRQLASFGMKLSTEEIISNNPNNKEIVKTGRNKHTLALPLWFHRREGDIPEKKNDETTFMYSTEFDIKYLNKENVKMSVSEYEDSYKDYPHEFLIKLSKHFVNDVEDYWGYIEQFEKNSTHLSISNKTQIKNPFLERPHITVFVTEYHNDGNRGIEDSIDCPFYFLMEHAKDIYLRTKPKDILKKDLINLFNKQESGDKEIFNFRVHQIWLETRLGVDFVLLKSVLEKENKELVKKFLQWAYLGDEIKISCDDNNDNTHTNNTNNNNNNNNNNDDNNNNNDDEYGNNIKNGVSSNNKNDIEKQNEKKKILFENMNKFKEKISEILKKLKINKTYDELDKDWVSSLKILLNDNDSKDFTIKINSKDQNNLNSKIKIHKFIIQARSNLYHQFFLINEKNQTEIQDYTKKSSYFWKIFINYLYLADFTINSCDQNLIQEFDDAGIYFQLNSPSLFWRLIQKQTNNDIRMNWLD</sequence>
<dbReference type="InterPro" id="IPR036910">
    <property type="entry name" value="HMG_box_dom_sf"/>
</dbReference>
<keyword evidence="2" id="KW-1133">Transmembrane helix</keyword>
<evidence type="ECO:0000313" key="5">
    <source>
        <dbReference type="Proteomes" id="UP001150062"/>
    </source>
</evidence>
<feature type="domain" description="BTB" evidence="3">
    <location>
        <begin position="1115"/>
        <end position="1188"/>
    </location>
</feature>
<feature type="transmembrane region" description="Helical" evidence="2">
    <location>
        <begin position="506"/>
        <end position="527"/>
    </location>
</feature>
<organism evidence="4 5">
    <name type="scientific">Anaeramoeba flamelloides</name>
    <dbReference type="NCBI Taxonomy" id="1746091"/>
    <lineage>
        <taxon>Eukaryota</taxon>
        <taxon>Metamonada</taxon>
        <taxon>Anaeramoebidae</taxon>
        <taxon>Anaeramoeba</taxon>
    </lineage>
</organism>
<evidence type="ECO:0000256" key="2">
    <source>
        <dbReference type="SAM" id="Phobius"/>
    </source>
</evidence>
<feature type="transmembrane region" description="Helical" evidence="2">
    <location>
        <begin position="425"/>
        <end position="447"/>
    </location>
</feature>
<dbReference type="Pfam" id="PF01757">
    <property type="entry name" value="Acyl_transf_3"/>
    <property type="match status" value="1"/>
</dbReference>
<dbReference type="PANTHER" id="PTHR11161:SF0">
    <property type="entry name" value="O-ACYLTRANSFERASE LIKE PROTEIN"/>
    <property type="match status" value="1"/>
</dbReference>
<protein>
    <submittedName>
        <fullName evidence="4">O-acyltransferase</fullName>
    </submittedName>
</protein>
<feature type="transmembrane region" description="Helical" evidence="2">
    <location>
        <begin position="332"/>
        <end position="355"/>
    </location>
</feature>
<feature type="region of interest" description="Disordered" evidence="1">
    <location>
        <begin position="1018"/>
        <end position="1060"/>
    </location>
</feature>
<keyword evidence="2" id="KW-0472">Membrane</keyword>
<dbReference type="InterPro" id="IPR011333">
    <property type="entry name" value="SKP1/BTB/POZ_sf"/>
</dbReference>
<dbReference type="SUPFAM" id="SSF47095">
    <property type="entry name" value="HMG-box"/>
    <property type="match status" value="1"/>
</dbReference>
<feature type="transmembrane region" description="Helical" evidence="2">
    <location>
        <begin position="255"/>
        <end position="277"/>
    </location>
</feature>
<evidence type="ECO:0000313" key="4">
    <source>
        <dbReference type="EMBL" id="KAJ6231177.1"/>
    </source>
</evidence>
<comment type="caution">
    <text evidence="4">The sequence shown here is derived from an EMBL/GenBank/DDBJ whole genome shotgun (WGS) entry which is preliminary data.</text>
</comment>
<dbReference type="PROSITE" id="PS50097">
    <property type="entry name" value="BTB"/>
    <property type="match status" value="1"/>
</dbReference>
<feature type="transmembrane region" description="Helical" evidence="2">
    <location>
        <begin position="84"/>
        <end position="106"/>
    </location>
</feature>
<evidence type="ECO:0000256" key="1">
    <source>
        <dbReference type="SAM" id="MobiDB-lite"/>
    </source>
</evidence>
<feature type="transmembrane region" description="Helical" evidence="2">
    <location>
        <begin position="539"/>
        <end position="562"/>
    </location>
</feature>